<feature type="region of interest" description="Disordered" evidence="1">
    <location>
        <begin position="38"/>
        <end position="57"/>
    </location>
</feature>
<dbReference type="PaxDb" id="284590-Q6CVF2"/>
<feature type="domain" description="Transcription activator GCR1-like" evidence="2">
    <location>
        <begin position="273"/>
        <end position="359"/>
    </location>
</feature>
<gene>
    <name evidence="3" type="ORF">KLLA0_B12496g</name>
</gene>
<accession>Q6CVF2</accession>
<organism evidence="3 4">
    <name type="scientific">Kluyveromyces lactis (strain ATCC 8585 / CBS 2359 / DSM 70799 / NBRC 1267 / NRRL Y-1140 / WM37)</name>
    <name type="common">Yeast</name>
    <name type="synonym">Candida sphaerica</name>
    <dbReference type="NCBI Taxonomy" id="284590"/>
    <lineage>
        <taxon>Eukaryota</taxon>
        <taxon>Fungi</taxon>
        <taxon>Dikarya</taxon>
        <taxon>Ascomycota</taxon>
        <taxon>Saccharomycotina</taxon>
        <taxon>Saccharomycetes</taxon>
        <taxon>Saccharomycetales</taxon>
        <taxon>Saccharomycetaceae</taxon>
        <taxon>Kluyveromyces</taxon>
    </lineage>
</organism>
<dbReference type="KEGG" id="kla:KLLA0_B12496g"/>
<dbReference type="STRING" id="284590.Q6CVF2"/>
<dbReference type="GO" id="GO:0060963">
    <property type="term" value="P:positive regulation of ribosomal protein gene transcription by RNA polymerase II"/>
    <property type="evidence" value="ECO:0007669"/>
    <property type="project" value="TreeGrafter"/>
</dbReference>
<feature type="compositionally biased region" description="Low complexity" evidence="1">
    <location>
        <begin position="44"/>
        <end position="57"/>
    </location>
</feature>
<evidence type="ECO:0000256" key="1">
    <source>
        <dbReference type="SAM" id="MobiDB-lite"/>
    </source>
</evidence>
<proteinExistence type="predicted"/>
<dbReference type="GO" id="GO:0000981">
    <property type="term" value="F:DNA-binding transcription factor activity, RNA polymerase II-specific"/>
    <property type="evidence" value="ECO:0007669"/>
    <property type="project" value="TreeGrafter"/>
</dbReference>
<feature type="region of interest" description="Disordered" evidence="1">
    <location>
        <begin position="1"/>
        <end position="28"/>
    </location>
</feature>
<dbReference type="InterPro" id="IPR022210">
    <property type="entry name" value="TF_GCR1-like"/>
</dbReference>
<dbReference type="OMA" id="RRYGSTW"/>
<dbReference type="EMBL" id="CR382122">
    <property type="protein sequence ID" value="CAH02480.1"/>
    <property type="molecule type" value="Genomic_DNA"/>
</dbReference>
<dbReference type="AlphaFoldDB" id="Q6CVF2"/>
<sequence length="427" mass="48284">MSLIEGNHEQDISASVEDESSLPSSDSDMCELRRVRAAEDNADGDNNNNSAGDDTDATATTDVTKLLQETVKNQNLLLEEFEFMQQEQRYIKEKLESLQKEQEKFHIGGYKRMEQGFKKVDKCLGQMEGINEVFKEVIGIISGQRIRFLDHSQENLHEQDAQLAATSELLEDNGRRNAPVWNDSMSYNRDKRILEGNIKREVQDPWSVLPEQDLESAVASLHGSNENDMSQSAGTGTGTVGVASSASGSIGSVPPQLADSNNAHGSNGFIQRYRMNRAIKTVTDLAREYYEGLPGQPSVMALERRFGSTWRSSAGERTFFHKRYVIIQRIETILREPSRFNLPLDITRRKAVRVIENLRVGNNRYNNGSPCCMTLAQLYLYFSKYMDSYDDYSLSLKNKDAPSIREIKSRQKKKTPSQLAEEHSIMT</sequence>
<dbReference type="GO" id="GO:0000978">
    <property type="term" value="F:RNA polymerase II cis-regulatory region sequence-specific DNA binding"/>
    <property type="evidence" value="ECO:0007669"/>
    <property type="project" value="TreeGrafter"/>
</dbReference>
<dbReference type="eggNOG" id="ENOG502R143">
    <property type="taxonomic scope" value="Eukaryota"/>
</dbReference>
<name>Q6CVF2_KLULA</name>
<feature type="region of interest" description="Disordered" evidence="1">
    <location>
        <begin position="224"/>
        <end position="248"/>
    </location>
</feature>
<dbReference type="Pfam" id="PF12550">
    <property type="entry name" value="GCR1_C"/>
    <property type="match status" value="1"/>
</dbReference>
<reference evidence="3 4" key="1">
    <citation type="journal article" date="2004" name="Nature">
        <title>Genome evolution in yeasts.</title>
        <authorList>
            <consortium name="Genolevures"/>
            <person name="Dujon B."/>
            <person name="Sherman D."/>
            <person name="Fischer G."/>
            <person name="Durrens P."/>
            <person name="Casaregola S."/>
            <person name="Lafontaine I."/>
            <person name="de Montigny J."/>
            <person name="Marck C."/>
            <person name="Neuveglise C."/>
            <person name="Talla E."/>
            <person name="Goffard N."/>
            <person name="Frangeul L."/>
            <person name="Aigle M."/>
            <person name="Anthouard V."/>
            <person name="Babour A."/>
            <person name="Barbe V."/>
            <person name="Barnay S."/>
            <person name="Blanchin S."/>
            <person name="Beckerich J.M."/>
            <person name="Beyne E."/>
            <person name="Bleykasten C."/>
            <person name="Boisrame A."/>
            <person name="Boyer J."/>
            <person name="Cattolico L."/>
            <person name="Confanioleri F."/>
            <person name="de Daruvar A."/>
            <person name="Despons L."/>
            <person name="Fabre E."/>
            <person name="Fairhead C."/>
            <person name="Ferry-Dumazet H."/>
            <person name="Groppi A."/>
            <person name="Hantraye F."/>
            <person name="Hennequin C."/>
            <person name="Jauniaux N."/>
            <person name="Joyet P."/>
            <person name="Kachouri R."/>
            <person name="Kerrest A."/>
            <person name="Koszul R."/>
            <person name="Lemaire M."/>
            <person name="Lesur I."/>
            <person name="Ma L."/>
            <person name="Muller H."/>
            <person name="Nicaud J.M."/>
            <person name="Nikolski M."/>
            <person name="Oztas S."/>
            <person name="Ozier-Kalogeropoulos O."/>
            <person name="Pellenz S."/>
            <person name="Potier S."/>
            <person name="Richard G.F."/>
            <person name="Straub M.L."/>
            <person name="Suleau A."/>
            <person name="Swennene D."/>
            <person name="Tekaia F."/>
            <person name="Wesolowski-Louvel M."/>
            <person name="Westhof E."/>
            <person name="Wirth B."/>
            <person name="Zeniou-Meyer M."/>
            <person name="Zivanovic I."/>
            <person name="Bolotin-Fukuhara M."/>
            <person name="Thierry A."/>
            <person name="Bouchier C."/>
            <person name="Caudron B."/>
            <person name="Scarpelli C."/>
            <person name="Gaillardin C."/>
            <person name="Weissenbach J."/>
            <person name="Wincker P."/>
            <person name="Souciet J.L."/>
        </authorList>
    </citation>
    <scope>NUCLEOTIDE SEQUENCE [LARGE SCALE GENOMIC DNA]</scope>
    <source>
        <strain evidence="4">ATCC 8585 / CBS 2359 / DSM 70799 / NBRC 1267 / NRRL Y-1140 / WM37</strain>
    </source>
</reference>
<dbReference type="PANTHER" id="PTHR37784">
    <property type="entry name" value="PROTEIN MSN1"/>
    <property type="match status" value="1"/>
</dbReference>
<protein>
    <submittedName>
        <fullName evidence="3">KLLA0B12496p</fullName>
    </submittedName>
</protein>
<dbReference type="FunCoup" id="Q6CVF2">
    <property type="interactions" value="40"/>
</dbReference>
<feature type="region of interest" description="Disordered" evidence="1">
    <location>
        <begin position="407"/>
        <end position="427"/>
    </location>
</feature>
<keyword evidence="4" id="KW-1185">Reference proteome</keyword>
<evidence type="ECO:0000313" key="4">
    <source>
        <dbReference type="Proteomes" id="UP000000598"/>
    </source>
</evidence>
<evidence type="ECO:0000313" key="3">
    <source>
        <dbReference type="EMBL" id="CAH02480.1"/>
    </source>
</evidence>
<dbReference type="InterPro" id="IPR052146">
    <property type="entry name" value="HOT1"/>
</dbReference>
<dbReference type="PANTHER" id="PTHR37784:SF4">
    <property type="entry name" value="TRANSCRIPTION FACTOR-LIKE PROTEIN EUC1"/>
    <property type="match status" value="1"/>
</dbReference>
<dbReference type="InParanoid" id="Q6CVF2"/>
<feature type="compositionally biased region" description="Basic and acidic residues" evidence="1">
    <location>
        <begin position="1"/>
        <end position="11"/>
    </location>
</feature>
<dbReference type="Proteomes" id="UP000000598">
    <property type="component" value="Chromosome B"/>
</dbReference>
<dbReference type="HOGENOM" id="CLU_044103_0_0_1"/>
<evidence type="ECO:0000259" key="2">
    <source>
        <dbReference type="Pfam" id="PF12550"/>
    </source>
</evidence>